<dbReference type="Proteomes" id="UP000321261">
    <property type="component" value="Unassembled WGS sequence"/>
</dbReference>
<name>A0A561SJN9_9PSEU</name>
<sequence length="59" mass="6017">MTLAAFSAAMAAVAVSTFTELYARVMVSSASSPYALRVMTVVLAAPGAGRPGIEPDGQR</sequence>
<keyword evidence="2" id="KW-1185">Reference proteome</keyword>
<dbReference type="RefSeq" id="WP_147254317.1">
    <property type="nucleotide sequence ID" value="NZ_VIWU01000001.1"/>
</dbReference>
<comment type="caution">
    <text evidence="1">The sequence shown here is derived from an EMBL/GenBank/DDBJ whole genome shotgun (WGS) entry which is preliminary data.</text>
</comment>
<reference evidence="1 2" key="1">
    <citation type="submission" date="2019-06" db="EMBL/GenBank/DDBJ databases">
        <title>Sequencing the genomes of 1000 actinobacteria strains.</title>
        <authorList>
            <person name="Klenk H.-P."/>
        </authorList>
    </citation>
    <scope>NUCLEOTIDE SEQUENCE [LARGE SCALE GENOMIC DNA]</scope>
    <source>
        <strain evidence="1 2">DSM 45671</strain>
    </source>
</reference>
<evidence type="ECO:0000313" key="2">
    <source>
        <dbReference type="Proteomes" id="UP000321261"/>
    </source>
</evidence>
<dbReference type="AlphaFoldDB" id="A0A561SJN9"/>
<protein>
    <submittedName>
        <fullName evidence="1">Uncharacterized protein</fullName>
    </submittedName>
</protein>
<organism evidence="1 2">
    <name type="scientific">Pseudonocardia hierapolitana</name>
    <dbReference type="NCBI Taxonomy" id="1128676"/>
    <lineage>
        <taxon>Bacteria</taxon>
        <taxon>Bacillati</taxon>
        <taxon>Actinomycetota</taxon>
        <taxon>Actinomycetes</taxon>
        <taxon>Pseudonocardiales</taxon>
        <taxon>Pseudonocardiaceae</taxon>
        <taxon>Pseudonocardia</taxon>
    </lineage>
</organism>
<evidence type="ECO:0000313" key="1">
    <source>
        <dbReference type="EMBL" id="TWF75042.1"/>
    </source>
</evidence>
<gene>
    <name evidence="1" type="ORF">FHX44_11926</name>
</gene>
<accession>A0A561SJN9</accession>
<dbReference type="EMBL" id="VIWU01000001">
    <property type="protein sequence ID" value="TWF75042.1"/>
    <property type="molecule type" value="Genomic_DNA"/>
</dbReference>
<proteinExistence type="predicted"/>